<dbReference type="SMART" id="SM00727">
    <property type="entry name" value="STI1"/>
    <property type="match status" value="1"/>
</dbReference>
<dbReference type="CDD" id="cd01805">
    <property type="entry name" value="Ubl_Rad23"/>
    <property type="match status" value="1"/>
</dbReference>
<evidence type="ECO:0000259" key="9">
    <source>
        <dbReference type="PROSITE" id="PS50053"/>
    </source>
</evidence>
<dbReference type="Pfam" id="PF00240">
    <property type="entry name" value="ubiquitin"/>
    <property type="match status" value="1"/>
</dbReference>
<evidence type="ECO:0000256" key="6">
    <source>
        <dbReference type="RuleBase" id="RU367049"/>
    </source>
</evidence>
<protein>
    <recommendedName>
        <fullName evidence="6">Ubiquitin receptor RAD23</fullName>
    </recommendedName>
    <alternativeName>
        <fullName evidence="6">DNA repair protein RAD23</fullName>
    </alternativeName>
</protein>
<dbReference type="SUPFAM" id="SSF54236">
    <property type="entry name" value="Ubiquitin-like"/>
    <property type="match status" value="1"/>
</dbReference>
<keyword evidence="11" id="KW-1185">Reference proteome</keyword>
<evidence type="ECO:0000256" key="1">
    <source>
        <dbReference type="ARBA" id="ARBA00009878"/>
    </source>
</evidence>
<dbReference type="GO" id="GO:0006289">
    <property type="term" value="P:nucleotide-excision repair"/>
    <property type="evidence" value="ECO:0007669"/>
    <property type="project" value="UniProtKB-UniRule"/>
</dbReference>
<comment type="similarity">
    <text evidence="1 6">Belongs to the RAD23 family.</text>
</comment>
<dbReference type="Pfam" id="PF09280">
    <property type="entry name" value="XPC-binding"/>
    <property type="match status" value="1"/>
</dbReference>
<dbReference type="InterPro" id="IPR015940">
    <property type="entry name" value="UBA"/>
</dbReference>
<dbReference type="GO" id="GO:0043161">
    <property type="term" value="P:proteasome-mediated ubiquitin-dependent protein catabolic process"/>
    <property type="evidence" value="ECO:0007669"/>
    <property type="project" value="UniProtKB-UniRule"/>
</dbReference>
<evidence type="ECO:0000256" key="5">
    <source>
        <dbReference type="ARBA" id="ARBA00023242"/>
    </source>
</evidence>
<dbReference type="PROSITE" id="PS50053">
    <property type="entry name" value="UBIQUITIN_2"/>
    <property type="match status" value="1"/>
</dbReference>
<proteinExistence type="inferred from homology"/>
<feature type="compositionally biased region" description="Low complexity" evidence="7">
    <location>
        <begin position="80"/>
        <end position="104"/>
    </location>
</feature>
<reference evidence="10" key="2">
    <citation type="submission" date="2023-05" db="EMBL/GenBank/DDBJ databases">
        <authorList>
            <person name="Schelkunov M.I."/>
        </authorList>
    </citation>
    <scope>NUCLEOTIDE SEQUENCE</scope>
    <source>
        <strain evidence="10">Hsosn_3</strain>
        <tissue evidence="10">Leaf</tissue>
    </source>
</reference>
<dbReference type="GO" id="GO:0043130">
    <property type="term" value="F:ubiquitin binding"/>
    <property type="evidence" value="ECO:0007669"/>
    <property type="project" value="UniProtKB-UniRule"/>
</dbReference>
<dbReference type="InterPro" id="IPR004806">
    <property type="entry name" value="Rad23"/>
</dbReference>
<accession>A0AAD8H5D5</accession>
<dbReference type="SUPFAM" id="SSF101238">
    <property type="entry name" value="XPC-binding domain"/>
    <property type="match status" value="1"/>
</dbReference>
<keyword evidence="2" id="KW-0677">Repeat</keyword>
<sequence length="405" mass="42686">MKIFIKTLKGTNFEIQVKPDDTISDVKAIIEAKQGKDVYPAAKQMLVHQGKILKDATTIEENEVAENNFIVIMLSKAKTTPSGASTTSAAPSSTAQPANPSPAAVQSVTSSQTPAPTMLPQAASGTTPILAPSPAPASRSVSDVYGHAASNLVAGGNFESTIQQILDMGGGSWDRDTVVRAMRAAFNNPERAVEYLYSGIPEQTVAPVVAQAPAGGQAVAPVVAQAPAGGQAVNPPSQPQAPQTTVPHGGPNANPLNLFPQGLPNMRSNASVGNLDFLRNSPQFQALRTMVQTNPQILQPMLQELGKQNPNLMRLIQDHQADFLGLINEPVEGGEGNMLGQLGGAAAPQALSVTPEERDAIERLEAMGFNRAVVVQVFIACNRNEELAANYLLDHGHEFDDDVAN</sequence>
<feature type="compositionally biased region" description="Polar residues" evidence="7">
    <location>
        <begin position="106"/>
        <end position="115"/>
    </location>
</feature>
<name>A0AAD8H5D5_9APIA</name>
<dbReference type="InterPro" id="IPR015360">
    <property type="entry name" value="XPC-bd"/>
</dbReference>
<keyword evidence="4 6" id="KW-0234">DNA repair</keyword>
<evidence type="ECO:0000313" key="11">
    <source>
        <dbReference type="Proteomes" id="UP001237642"/>
    </source>
</evidence>
<dbReference type="InterPro" id="IPR029071">
    <property type="entry name" value="Ubiquitin-like_domsf"/>
</dbReference>
<dbReference type="PROSITE" id="PS50030">
    <property type="entry name" value="UBA"/>
    <property type="match status" value="2"/>
</dbReference>
<dbReference type="SUPFAM" id="SSF46934">
    <property type="entry name" value="UBA-like"/>
    <property type="match status" value="2"/>
</dbReference>
<keyword evidence="10" id="KW-0675">Receptor</keyword>
<dbReference type="AlphaFoldDB" id="A0AAD8H5D5"/>
<feature type="region of interest" description="Disordered" evidence="7">
    <location>
        <begin position="80"/>
        <end position="141"/>
    </location>
</feature>
<dbReference type="Gene3D" id="1.10.10.540">
    <property type="entry name" value="XPC-binding domain"/>
    <property type="match status" value="1"/>
</dbReference>
<evidence type="ECO:0000256" key="3">
    <source>
        <dbReference type="ARBA" id="ARBA00022763"/>
    </source>
</evidence>
<evidence type="ECO:0000256" key="2">
    <source>
        <dbReference type="ARBA" id="ARBA00022737"/>
    </source>
</evidence>
<dbReference type="InterPro" id="IPR006636">
    <property type="entry name" value="STI1_HS-bd"/>
</dbReference>
<gene>
    <name evidence="10" type="ORF">POM88_044443</name>
</gene>
<keyword evidence="3 6" id="KW-0227">DNA damage</keyword>
<evidence type="ECO:0000256" key="7">
    <source>
        <dbReference type="SAM" id="MobiDB-lite"/>
    </source>
</evidence>
<dbReference type="GO" id="GO:0005829">
    <property type="term" value="C:cytosol"/>
    <property type="evidence" value="ECO:0007669"/>
    <property type="project" value="TreeGrafter"/>
</dbReference>
<dbReference type="Gene3D" id="3.10.20.90">
    <property type="entry name" value="Phosphatidylinositol 3-kinase Catalytic Subunit, Chain A, domain 1"/>
    <property type="match status" value="1"/>
</dbReference>
<dbReference type="EMBL" id="JAUIZM010000010">
    <property type="protein sequence ID" value="KAK1359969.1"/>
    <property type="molecule type" value="Genomic_DNA"/>
</dbReference>
<dbReference type="InterPro" id="IPR009060">
    <property type="entry name" value="UBA-like_sf"/>
</dbReference>
<comment type="caution">
    <text evidence="10">The sequence shown here is derived from an EMBL/GenBank/DDBJ whole genome shotgun (WGS) entry which is preliminary data.</text>
</comment>
<dbReference type="NCBIfam" id="TIGR00601">
    <property type="entry name" value="rad23"/>
    <property type="match status" value="1"/>
</dbReference>
<dbReference type="InterPro" id="IPR000626">
    <property type="entry name" value="Ubiquitin-like_dom"/>
</dbReference>
<dbReference type="Pfam" id="PF00627">
    <property type="entry name" value="UBA"/>
    <property type="match status" value="2"/>
</dbReference>
<keyword evidence="6" id="KW-0963">Cytoplasm</keyword>
<dbReference type="PANTHER" id="PTHR10621">
    <property type="entry name" value="UV EXCISION REPAIR PROTEIN RAD23"/>
    <property type="match status" value="1"/>
</dbReference>
<feature type="domain" description="UBA" evidence="8">
    <location>
        <begin position="354"/>
        <end position="395"/>
    </location>
</feature>
<reference evidence="10" key="1">
    <citation type="submission" date="2023-02" db="EMBL/GenBank/DDBJ databases">
        <title>Genome of toxic invasive species Heracleum sosnowskyi carries increased number of genes despite the absence of recent whole-genome duplications.</title>
        <authorList>
            <person name="Schelkunov M."/>
            <person name="Shtratnikova V."/>
            <person name="Makarenko M."/>
            <person name="Klepikova A."/>
            <person name="Omelchenko D."/>
            <person name="Novikova G."/>
            <person name="Obukhova E."/>
            <person name="Bogdanov V."/>
            <person name="Penin A."/>
            <person name="Logacheva M."/>
        </authorList>
    </citation>
    <scope>NUCLEOTIDE SEQUENCE</scope>
    <source>
        <strain evidence="10">Hsosn_3</strain>
        <tissue evidence="10">Leaf</tissue>
    </source>
</reference>
<feature type="domain" description="UBA" evidence="8">
    <location>
        <begin position="159"/>
        <end position="199"/>
    </location>
</feature>
<organism evidence="10 11">
    <name type="scientific">Heracleum sosnowskyi</name>
    <dbReference type="NCBI Taxonomy" id="360622"/>
    <lineage>
        <taxon>Eukaryota</taxon>
        <taxon>Viridiplantae</taxon>
        <taxon>Streptophyta</taxon>
        <taxon>Embryophyta</taxon>
        <taxon>Tracheophyta</taxon>
        <taxon>Spermatophyta</taxon>
        <taxon>Magnoliopsida</taxon>
        <taxon>eudicotyledons</taxon>
        <taxon>Gunneridae</taxon>
        <taxon>Pentapetalae</taxon>
        <taxon>asterids</taxon>
        <taxon>campanulids</taxon>
        <taxon>Apiales</taxon>
        <taxon>Apiaceae</taxon>
        <taxon>Apioideae</taxon>
        <taxon>apioid superclade</taxon>
        <taxon>Tordylieae</taxon>
        <taxon>Tordyliinae</taxon>
        <taxon>Heracleum</taxon>
    </lineage>
</organism>
<feature type="domain" description="Ubiquitin-like" evidence="9">
    <location>
        <begin position="1"/>
        <end position="79"/>
    </location>
</feature>
<evidence type="ECO:0000313" key="10">
    <source>
        <dbReference type="EMBL" id="KAK1359969.1"/>
    </source>
</evidence>
<dbReference type="SMART" id="SM00213">
    <property type="entry name" value="UBQ"/>
    <property type="match status" value="1"/>
</dbReference>
<dbReference type="FunFam" id="1.10.8.10:FF:000003">
    <property type="entry name" value="UV excision repair protein RAD23 homolog"/>
    <property type="match status" value="1"/>
</dbReference>
<comment type="subcellular location">
    <subcellularLocation>
        <location evidence="6">Nucleus</location>
    </subcellularLocation>
    <subcellularLocation>
        <location evidence="6">Cytoplasm</location>
    </subcellularLocation>
</comment>
<comment type="function">
    <text evidence="6">Multiubiquitin chain receptor involved in modulation of proteasomal degradation. Involved in nucleotide excision repair.</text>
</comment>
<dbReference type="GO" id="GO:0003684">
    <property type="term" value="F:damaged DNA binding"/>
    <property type="evidence" value="ECO:0007669"/>
    <property type="project" value="UniProtKB-UniRule"/>
</dbReference>
<dbReference type="PANTHER" id="PTHR10621:SF35">
    <property type="entry name" value="UBIQUITIN RECEPTOR RAD23C"/>
    <property type="match status" value="1"/>
</dbReference>
<dbReference type="InterPro" id="IPR036353">
    <property type="entry name" value="XPC-bd_sf"/>
</dbReference>
<keyword evidence="5 6" id="KW-0539">Nucleus</keyword>
<dbReference type="FunFam" id="1.10.8.10:FF:000002">
    <property type="entry name" value="UV excision repair protein RAD23 homolog"/>
    <property type="match status" value="1"/>
</dbReference>
<dbReference type="Proteomes" id="UP001237642">
    <property type="component" value="Unassembled WGS sequence"/>
</dbReference>
<feature type="region of interest" description="Disordered" evidence="7">
    <location>
        <begin position="229"/>
        <end position="249"/>
    </location>
</feature>
<dbReference type="GO" id="GO:0031593">
    <property type="term" value="F:polyubiquitin modification-dependent protein binding"/>
    <property type="evidence" value="ECO:0007669"/>
    <property type="project" value="UniProtKB-UniRule"/>
</dbReference>
<dbReference type="SMART" id="SM00165">
    <property type="entry name" value="UBA"/>
    <property type="match status" value="2"/>
</dbReference>
<evidence type="ECO:0000259" key="8">
    <source>
        <dbReference type="PROSITE" id="PS50030"/>
    </source>
</evidence>
<dbReference type="CDD" id="cd14379">
    <property type="entry name" value="UBA1_Rad23_plant"/>
    <property type="match status" value="1"/>
</dbReference>
<evidence type="ECO:0000256" key="4">
    <source>
        <dbReference type="ARBA" id="ARBA00023204"/>
    </source>
</evidence>
<dbReference type="FunFam" id="3.10.20.90:FF:000069">
    <property type="entry name" value="UV excision repair protein RAD23"/>
    <property type="match status" value="1"/>
</dbReference>
<dbReference type="GO" id="GO:0005654">
    <property type="term" value="C:nucleoplasm"/>
    <property type="evidence" value="ECO:0007669"/>
    <property type="project" value="TreeGrafter"/>
</dbReference>
<dbReference type="GO" id="GO:0070628">
    <property type="term" value="F:proteasome binding"/>
    <property type="evidence" value="ECO:0007669"/>
    <property type="project" value="TreeGrafter"/>
</dbReference>
<dbReference type="Gene3D" id="1.10.8.10">
    <property type="entry name" value="DNA helicase RuvA subunit, C-terminal domain"/>
    <property type="match status" value="2"/>
</dbReference>
<dbReference type="FunFam" id="1.10.10.540:FF:000001">
    <property type="entry name" value="UV excision repair protein RAD23 B"/>
    <property type="match status" value="1"/>
</dbReference>
<dbReference type="PRINTS" id="PR01839">
    <property type="entry name" value="RAD23PROTEIN"/>
</dbReference>